<dbReference type="KEGG" id="tet:TTHERM_01250170"/>
<dbReference type="CDD" id="cd06416">
    <property type="entry name" value="GH25_Lys1-like"/>
    <property type="match status" value="1"/>
</dbReference>
<gene>
    <name evidence="1" type="ORF">TTHERM_01250170</name>
</gene>
<dbReference type="AlphaFoldDB" id="Q23YF6"/>
<dbReference type="InParanoid" id="Q23YF6"/>
<dbReference type="PANTHER" id="PTHR23208">
    <property type="entry name" value="LYSOZYME PROTEIN"/>
    <property type="match status" value="1"/>
</dbReference>
<evidence type="ECO:0000313" key="2">
    <source>
        <dbReference type="Proteomes" id="UP000009168"/>
    </source>
</evidence>
<dbReference type="GeneID" id="7830215"/>
<accession>Q23YF6</accession>
<dbReference type="STRING" id="312017.Q23YF6"/>
<dbReference type="EMBL" id="GG662600">
    <property type="protein sequence ID" value="EAS01577.2"/>
    <property type="molecule type" value="Genomic_DNA"/>
</dbReference>
<dbReference type="RefSeq" id="XP_001021822.2">
    <property type="nucleotide sequence ID" value="XM_001021822.2"/>
</dbReference>
<organism evidence="1 2">
    <name type="scientific">Tetrahymena thermophila (strain SB210)</name>
    <dbReference type="NCBI Taxonomy" id="312017"/>
    <lineage>
        <taxon>Eukaryota</taxon>
        <taxon>Sar</taxon>
        <taxon>Alveolata</taxon>
        <taxon>Ciliophora</taxon>
        <taxon>Intramacronucleata</taxon>
        <taxon>Oligohymenophorea</taxon>
        <taxon>Hymenostomatida</taxon>
        <taxon>Tetrahymenina</taxon>
        <taxon>Tetrahymenidae</taxon>
        <taxon>Tetrahymena</taxon>
    </lineage>
</organism>
<reference evidence="2" key="1">
    <citation type="journal article" date="2006" name="PLoS Biol.">
        <title>Macronuclear genome sequence of the ciliate Tetrahymena thermophila, a model eukaryote.</title>
        <authorList>
            <person name="Eisen J.A."/>
            <person name="Coyne R.S."/>
            <person name="Wu M."/>
            <person name="Wu D."/>
            <person name="Thiagarajan M."/>
            <person name="Wortman J.R."/>
            <person name="Badger J.H."/>
            <person name="Ren Q."/>
            <person name="Amedeo P."/>
            <person name="Jones K.M."/>
            <person name="Tallon L.J."/>
            <person name="Delcher A.L."/>
            <person name="Salzberg S.L."/>
            <person name="Silva J.C."/>
            <person name="Haas B.J."/>
            <person name="Majoros W.H."/>
            <person name="Farzad M."/>
            <person name="Carlton J.M."/>
            <person name="Smith R.K. Jr."/>
            <person name="Garg J."/>
            <person name="Pearlman R.E."/>
            <person name="Karrer K.M."/>
            <person name="Sun L."/>
            <person name="Manning G."/>
            <person name="Elde N.C."/>
            <person name="Turkewitz A.P."/>
            <person name="Asai D.J."/>
            <person name="Wilkes D.E."/>
            <person name="Wang Y."/>
            <person name="Cai H."/>
            <person name="Collins K."/>
            <person name="Stewart B.A."/>
            <person name="Lee S.R."/>
            <person name="Wilamowska K."/>
            <person name="Weinberg Z."/>
            <person name="Ruzzo W.L."/>
            <person name="Wloga D."/>
            <person name="Gaertig J."/>
            <person name="Frankel J."/>
            <person name="Tsao C.-C."/>
            <person name="Gorovsky M.A."/>
            <person name="Keeling P.J."/>
            <person name="Waller R.F."/>
            <person name="Patron N.J."/>
            <person name="Cherry J.M."/>
            <person name="Stover N.A."/>
            <person name="Krieger C.J."/>
            <person name="del Toro C."/>
            <person name="Ryder H.F."/>
            <person name="Williamson S.C."/>
            <person name="Barbeau R.A."/>
            <person name="Hamilton E.P."/>
            <person name="Orias E."/>
        </authorList>
    </citation>
    <scope>NUCLEOTIDE SEQUENCE [LARGE SCALE GENOMIC DNA]</scope>
    <source>
        <strain evidence="2">SB210</strain>
    </source>
</reference>
<dbReference type="Gene3D" id="3.20.20.80">
    <property type="entry name" value="Glycosidases"/>
    <property type="match status" value="1"/>
</dbReference>
<dbReference type="HOGENOM" id="CLU_1158393_0_0_1"/>
<dbReference type="GO" id="GO:0007165">
    <property type="term" value="P:signal transduction"/>
    <property type="evidence" value="ECO:0007669"/>
    <property type="project" value="TreeGrafter"/>
</dbReference>
<dbReference type="PANTHER" id="PTHR23208:SF36">
    <property type="entry name" value="LYSOZYME-RELATED"/>
    <property type="match status" value="1"/>
</dbReference>
<protein>
    <submittedName>
        <fullName evidence="1">Lysozyme protein</fullName>
    </submittedName>
</protein>
<dbReference type="SUPFAM" id="SSF51445">
    <property type="entry name" value="(Trans)glycosidases"/>
    <property type="match status" value="1"/>
</dbReference>
<dbReference type="Proteomes" id="UP000009168">
    <property type="component" value="Unassembled WGS sequence"/>
</dbReference>
<sequence length="214" mass="24989">MTKLEDVDQFESIDKYICYSNQQFSFQNIVYKQIWGYDISHKFGRQYAARTGMKSNSMYIPCINDNPTKFPFYTLENQTKNLINFAASYYDNRDYGDFFWIVVEANNIKDCQWTNDYQKNCEILTDLVHTASKASIGLSVGIYSSQEDWIKLFGDSQQCTSNKSYATRVHYKSYNSQPNFDDWAEKSFGGWAKPHMKTYQNTYVCGSSIDLSVY</sequence>
<proteinExistence type="predicted"/>
<dbReference type="OrthoDB" id="2251794at2759"/>
<dbReference type="InterPro" id="IPR017853">
    <property type="entry name" value="GH"/>
</dbReference>
<name>Q23YF6_TETTS</name>
<evidence type="ECO:0000313" key="1">
    <source>
        <dbReference type="EMBL" id="EAS01577.2"/>
    </source>
</evidence>
<dbReference type="InterPro" id="IPR051595">
    <property type="entry name" value="GH25_Enzymes"/>
</dbReference>
<keyword evidence="2" id="KW-1185">Reference proteome</keyword>